<name>A0A919V4M8_9ACTN</name>
<evidence type="ECO:0000256" key="1">
    <source>
        <dbReference type="SAM" id="Phobius"/>
    </source>
</evidence>
<sequence>MPSTVSFRLVRTAAFAVVCAGLSVVAHIFGGGQVSGTVVVGALSLAFVAALPFSGRERTLRVILPLLAALQVVLHVLFAMSHAVPQGTMPVGHVEVPHTGLMPDIGMLVMHGWAVGLTALWLARGEALLWALLRRIGARLRIPVVELIQPITLWPAVPWAPEPQILQSALLRHAVGRRGPPTGLTAAL</sequence>
<feature type="transmembrane region" description="Helical" evidence="1">
    <location>
        <begin position="105"/>
        <end position="133"/>
    </location>
</feature>
<feature type="transmembrane region" description="Helical" evidence="1">
    <location>
        <begin position="12"/>
        <end position="30"/>
    </location>
</feature>
<keyword evidence="1" id="KW-0472">Membrane</keyword>
<dbReference type="EMBL" id="BOOW01000002">
    <property type="protein sequence ID" value="GII89896.1"/>
    <property type="molecule type" value="Genomic_DNA"/>
</dbReference>
<proteinExistence type="predicted"/>
<evidence type="ECO:0000313" key="3">
    <source>
        <dbReference type="Proteomes" id="UP000606172"/>
    </source>
</evidence>
<keyword evidence="1" id="KW-0812">Transmembrane</keyword>
<feature type="transmembrane region" description="Helical" evidence="1">
    <location>
        <begin position="62"/>
        <end position="85"/>
    </location>
</feature>
<gene>
    <name evidence="2" type="ORF">Ssi02_01270</name>
</gene>
<feature type="transmembrane region" description="Helical" evidence="1">
    <location>
        <begin position="36"/>
        <end position="55"/>
    </location>
</feature>
<dbReference type="RefSeq" id="WP_204019867.1">
    <property type="nucleotide sequence ID" value="NZ_BOOW01000002.1"/>
</dbReference>
<keyword evidence="1" id="KW-1133">Transmembrane helix</keyword>
<reference evidence="2" key="1">
    <citation type="submission" date="2021-01" db="EMBL/GenBank/DDBJ databases">
        <title>Whole genome shotgun sequence of Sinosporangium siamense NBRC 109515.</title>
        <authorList>
            <person name="Komaki H."/>
            <person name="Tamura T."/>
        </authorList>
    </citation>
    <scope>NUCLEOTIDE SEQUENCE</scope>
    <source>
        <strain evidence="2">NBRC 109515</strain>
    </source>
</reference>
<comment type="caution">
    <text evidence="2">The sequence shown here is derived from an EMBL/GenBank/DDBJ whole genome shotgun (WGS) entry which is preliminary data.</text>
</comment>
<evidence type="ECO:0000313" key="2">
    <source>
        <dbReference type="EMBL" id="GII89896.1"/>
    </source>
</evidence>
<dbReference type="Proteomes" id="UP000606172">
    <property type="component" value="Unassembled WGS sequence"/>
</dbReference>
<organism evidence="2 3">
    <name type="scientific">Sinosporangium siamense</name>
    <dbReference type="NCBI Taxonomy" id="1367973"/>
    <lineage>
        <taxon>Bacteria</taxon>
        <taxon>Bacillati</taxon>
        <taxon>Actinomycetota</taxon>
        <taxon>Actinomycetes</taxon>
        <taxon>Streptosporangiales</taxon>
        <taxon>Streptosporangiaceae</taxon>
        <taxon>Sinosporangium</taxon>
    </lineage>
</organism>
<dbReference type="AlphaFoldDB" id="A0A919V4M8"/>
<protein>
    <submittedName>
        <fullName evidence="2">Uncharacterized protein</fullName>
    </submittedName>
</protein>
<keyword evidence="3" id="KW-1185">Reference proteome</keyword>
<accession>A0A919V4M8</accession>